<evidence type="ECO:0000256" key="2">
    <source>
        <dbReference type="ARBA" id="ARBA00022692"/>
    </source>
</evidence>
<comment type="caution">
    <text evidence="6">The sequence shown here is derived from an EMBL/GenBank/DDBJ whole genome shotgun (WGS) entry which is preliminary data.</text>
</comment>
<sequence>MTFNEGARSGGPRASKRGRNTGIALGGGGIGVIAIVLISQLLGVDLTGLVSGGGVASGPDSAVENCDTGADANENVQCRVDFTAQSLDDFWEGELGDKYTMPPLVLFEGSVSTACGNATSAVGPFYCPGDSTVYLDTAFYDALRTQFGASGGSLSQMYVVAHEWGHHIQNITGIMGQVTQGEVGADSDSVRLELQADCYAGAWAGGATETVDENGTPFLQPITAAQVADALNAASVIGDDRIQEASGAEVNPHTWSHGSSEQRQRWFTAGYEQGTGACDTFAAARL</sequence>
<dbReference type="SUPFAM" id="SSF55486">
    <property type="entry name" value="Metalloproteases ('zincins'), catalytic domain"/>
    <property type="match status" value="1"/>
</dbReference>
<gene>
    <name evidence="6" type="ORF">FB562_2590</name>
</gene>
<keyword evidence="7" id="KW-1185">Reference proteome</keyword>
<dbReference type="PANTHER" id="PTHR30168:SF0">
    <property type="entry name" value="INNER MEMBRANE PROTEIN"/>
    <property type="match status" value="1"/>
</dbReference>
<evidence type="ECO:0000256" key="5">
    <source>
        <dbReference type="SAM" id="Phobius"/>
    </source>
</evidence>
<dbReference type="Proteomes" id="UP000317998">
    <property type="component" value="Unassembled WGS sequence"/>
</dbReference>
<evidence type="ECO:0000313" key="6">
    <source>
        <dbReference type="EMBL" id="TQL42000.1"/>
    </source>
</evidence>
<dbReference type="EMBL" id="VFOM01000004">
    <property type="protein sequence ID" value="TQL42000.1"/>
    <property type="molecule type" value="Genomic_DNA"/>
</dbReference>
<dbReference type="AlphaFoldDB" id="A0A542Y1Q1"/>
<dbReference type="Pfam" id="PF04228">
    <property type="entry name" value="Zn_peptidase"/>
    <property type="match status" value="1"/>
</dbReference>
<feature type="transmembrane region" description="Helical" evidence="5">
    <location>
        <begin position="21"/>
        <end position="42"/>
    </location>
</feature>
<comment type="subcellular location">
    <subcellularLocation>
        <location evidence="1">Membrane</location>
        <topology evidence="1">Single-pass membrane protein</topology>
    </subcellularLocation>
</comment>
<evidence type="ECO:0000256" key="3">
    <source>
        <dbReference type="ARBA" id="ARBA00022989"/>
    </source>
</evidence>
<dbReference type="OrthoDB" id="9774900at2"/>
<organism evidence="6 7">
    <name type="scientific">Homoserinimonas aerilata</name>
    <dbReference type="NCBI Taxonomy" id="1162970"/>
    <lineage>
        <taxon>Bacteria</taxon>
        <taxon>Bacillati</taxon>
        <taxon>Actinomycetota</taxon>
        <taxon>Actinomycetes</taxon>
        <taxon>Micrococcales</taxon>
        <taxon>Microbacteriaceae</taxon>
        <taxon>Homoserinimonas</taxon>
    </lineage>
</organism>
<keyword evidence="4 5" id="KW-0472">Membrane</keyword>
<dbReference type="GO" id="GO:0016020">
    <property type="term" value="C:membrane"/>
    <property type="evidence" value="ECO:0007669"/>
    <property type="project" value="UniProtKB-SubCell"/>
</dbReference>
<dbReference type="InterPro" id="IPR007343">
    <property type="entry name" value="Uncharacterised_pept_Zn_put"/>
</dbReference>
<reference evidence="6 7" key="1">
    <citation type="submission" date="2019-06" db="EMBL/GenBank/DDBJ databases">
        <title>Sequencing the genomes of 1000 actinobacteria strains.</title>
        <authorList>
            <person name="Klenk H.-P."/>
        </authorList>
    </citation>
    <scope>NUCLEOTIDE SEQUENCE [LARGE SCALE GENOMIC DNA]</scope>
    <source>
        <strain evidence="6 7">DSM 26477</strain>
    </source>
</reference>
<accession>A0A542Y1Q1</accession>
<evidence type="ECO:0008006" key="8">
    <source>
        <dbReference type="Google" id="ProtNLM"/>
    </source>
</evidence>
<dbReference type="RefSeq" id="WP_141881690.1">
    <property type="nucleotide sequence ID" value="NZ_VFOM01000004.1"/>
</dbReference>
<evidence type="ECO:0000313" key="7">
    <source>
        <dbReference type="Proteomes" id="UP000317998"/>
    </source>
</evidence>
<proteinExistence type="predicted"/>
<keyword evidence="2 5" id="KW-0812">Transmembrane</keyword>
<evidence type="ECO:0000256" key="4">
    <source>
        <dbReference type="ARBA" id="ARBA00023136"/>
    </source>
</evidence>
<evidence type="ECO:0000256" key="1">
    <source>
        <dbReference type="ARBA" id="ARBA00004167"/>
    </source>
</evidence>
<dbReference type="PANTHER" id="PTHR30168">
    <property type="entry name" value="PUTATIVE MEMBRANE PROTEIN YPFJ"/>
    <property type="match status" value="1"/>
</dbReference>
<keyword evidence="3 5" id="KW-1133">Transmembrane helix</keyword>
<protein>
    <recommendedName>
        <fullName evidence="8">Neutral zinc metallopeptidase</fullName>
    </recommendedName>
</protein>
<name>A0A542Y1Q1_9MICO</name>